<feature type="transmembrane region" description="Helical" evidence="1">
    <location>
        <begin position="20"/>
        <end position="41"/>
    </location>
</feature>
<sequence>MPPAVSYRLVEARKLVTDYSRVHIIALMIGVFVVGPILYAAWRMRWENHIIFGVFDQPPGIFLGTLAAIIVVHEFVHLLAHPWMGLSRHSIVGVLPKSFLFYAAYNGEHSRGRAIVMLLAPFVVLTIVPYVVSTMVPAEWVPFLASLSIINGLAASGDVLLTYQVLKTIPSSAVLHGEYYGFLPSSGS</sequence>
<dbReference type="EMBL" id="BSOB01000005">
    <property type="protein sequence ID" value="GLQ91584.1"/>
    <property type="molecule type" value="Genomic_DNA"/>
</dbReference>
<dbReference type="InterPro" id="IPR021683">
    <property type="entry name" value="DUF3267"/>
</dbReference>
<comment type="caution">
    <text evidence="2">The sequence shown here is derived from an EMBL/GenBank/DDBJ whole genome shotgun (WGS) entry which is preliminary data.</text>
</comment>
<keyword evidence="1" id="KW-0812">Transmembrane</keyword>
<evidence type="ECO:0008006" key="4">
    <source>
        <dbReference type="Google" id="ProtNLM"/>
    </source>
</evidence>
<feature type="transmembrane region" description="Helical" evidence="1">
    <location>
        <begin position="114"/>
        <end position="132"/>
    </location>
</feature>
<keyword evidence="1" id="KW-0472">Membrane</keyword>
<accession>A0ABQ5XK64</accession>
<protein>
    <recommendedName>
        <fullName evidence="4">DUF3267 domain-containing protein</fullName>
    </recommendedName>
</protein>
<keyword evidence="1" id="KW-1133">Transmembrane helix</keyword>
<feature type="transmembrane region" description="Helical" evidence="1">
    <location>
        <begin position="144"/>
        <end position="166"/>
    </location>
</feature>
<dbReference type="Pfam" id="PF11667">
    <property type="entry name" value="DUF3267"/>
    <property type="match status" value="1"/>
</dbReference>
<reference evidence="3" key="1">
    <citation type="journal article" date="2019" name="Int. J. Syst. Evol. Microbiol.">
        <title>The Global Catalogue of Microorganisms (GCM) 10K type strain sequencing project: providing services to taxonomists for standard genome sequencing and annotation.</title>
        <authorList>
            <consortium name="The Broad Institute Genomics Platform"/>
            <consortium name="The Broad Institute Genome Sequencing Center for Infectious Disease"/>
            <person name="Wu L."/>
            <person name="Ma J."/>
        </authorList>
    </citation>
    <scope>NUCLEOTIDE SEQUENCE [LARGE SCALE GENOMIC DNA]</scope>
    <source>
        <strain evidence="3">NBRC 111980</strain>
    </source>
</reference>
<evidence type="ECO:0000313" key="3">
    <source>
        <dbReference type="Proteomes" id="UP001156670"/>
    </source>
</evidence>
<keyword evidence="3" id="KW-1185">Reference proteome</keyword>
<proteinExistence type="predicted"/>
<feature type="transmembrane region" description="Helical" evidence="1">
    <location>
        <begin position="86"/>
        <end position="105"/>
    </location>
</feature>
<dbReference type="Proteomes" id="UP001156670">
    <property type="component" value="Unassembled WGS sequence"/>
</dbReference>
<evidence type="ECO:0000256" key="1">
    <source>
        <dbReference type="SAM" id="Phobius"/>
    </source>
</evidence>
<gene>
    <name evidence="2" type="ORF">GCM10007901_05340</name>
</gene>
<name>A0ABQ5XK64_9GAMM</name>
<organism evidence="2 3">
    <name type="scientific">Dyella acidisoli</name>
    <dbReference type="NCBI Taxonomy" id="1867834"/>
    <lineage>
        <taxon>Bacteria</taxon>
        <taxon>Pseudomonadati</taxon>
        <taxon>Pseudomonadota</taxon>
        <taxon>Gammaproteobacteria</taxon>
        <taxon>Lysobacterales</taxon>
        <taxon>Rhodanobacteraceae</taxon>
        <taxon>Dyella</taxon>
    </lineage>
</organism>
<evidence type="ECO:0000313" key="2">
    <source>
        <dbReference type="EMBL" id="GLQ91584.1"/>
    </source>
</evidence>